<name>A0A699X129_TANCI</name>
<proteinExistence type="predicted"/>
<evidence type="ECO:0000313" key="2">
    <source>
        <dbReference type="EMBL" id="GFD53782.1"/>
    </source>
</evidence>
<reference evidence="2" key="1">
    <citation type="journal article" date="2019" name="Sci. Rep.">
        <title>Draft genome of Tanacetum cinerariifolium, the natural source of mosquito coil.</title>
        <authorList>
            <person name="Yamashiro T."/>
            <person name="Shiraishi A."/>
            <person name="Satake H."/>
            <person name="Nakayama K."/>
        </authorList>
    </citation>
    <scope>NUCLEOTIDE SEQUENCE</scope>
</reference>
<accession>A0A699X129</accession>
<evidence type="ECO:0000256" key="1">
    <source>
        <dbReference type="SAM" id="MobiDB-lite"/>
    </source>
</evidence>
<feature type="non-terminal residue" evidence="2">
    <location>
        <position position="1"/>
    </location>
</feature>
<dbReference type="EMBL" id="BKCJ011798383">
    <property type="protein sequence ID" value="GFD53782.1"/>
    <property type="molecule type" value="Genomic_DNA"/>
</dbReference>
<dbReference type="AlphaFoldDB" id="A0A699X129"/>
<protein>
    <submittedName>
        <fullName evidence="2">Uncharacterized protein</fullName>
    </submittedName>
</protein>
<comment type="caution">
    <text evidence="2">The sequence shown here is derived from an EMBL/GenBank/DDBJ whole genome shotgun (WGS) entry which is preliminary data.</text>
</comment>
<gene>
    <name evidence="2" type="ORF">Tci_925751</name>
</gene>
<feature type="region of interest" description="Disordered" evidence="1">
    <location>
        <begin position="1"/>
        <end position="22"/>
    </location>
</feature>
<organism evidence="2">
    <name type="scientific">Tanacetum cinerariifolium</name>
    <name type="common">Dalmatian daisy</name>
    <name type="synonym">Chrysanthemum cinerariifolium</name>
    <dbReference type="NCBI Taxonomy" id="118510"/>
    <lineage>
        <taxon>Eukaryota</taxon>
        <taxon>Viridiplantae</taxon>
        <taxon>Streptophyta</taxon>
        <taxon>Embryophyta</taxon>
        <taxon>Tracheophyta</taxon>
        <taxon>Spermatophyta</taxon>
        <taxon>Magnoliopsida</taxon>
        <taxon>eudicotyledons</taxon>
        <taxon>Gunneridae</taxon>
        <taxon>Pentapetalae</taxon>
        <taxon>asterids</taxon>
        <taxon>campanulids</taxon>
        <taxon>Asterales</taxon>
        <taxon>Asteraceae</taxon>
        <taxon>Asteroideae</taxon>
        <taxon>Anthemideae</taxon>
        <taxon>Anthemidinae</taxon>
        <taxon>Tanacetum</taxon>
    </lineage>
</organism>
<sequence>SFTSCAAGGSARLAAGPRWASAPLSRPTPGYGAGYCAGGQHRAGPSAAATSANAGWT</sequence>